<dbReference type="PANTHER" id="PTHR43481">
    <property type="entry name" value="FRUCTOSE-1-PHOSPHATE PHOSPHATASE"/>
    <property type="match status" value="1"/>
</dbReference>
<name>A0A0R1EVK9_LACZE</name>
<dbReference type="SFLD" id="SFLDS00003">
    <property type="entry name" value="Haloacid_Dehalogenase"/>
    <property type="match status" value="1"/>
</dbReference>
<organism evidence="6 7">
    <name type="scientific">Lacticaseibacillus zeae DSM 20178 = KCTC 3804</name>
    <dbReference type="NCBI Taxonomy" id="1423816"/>
    <lineage>
        <taxon>Bacteria</taxon>
        <taxon>Bacillati</taxon>
        <taxon>Bacillota</taxon>
        <taxon>Bacilli</taxon>
        <taxon>Lactobacillales</taxon>
        <taxon>Lactobacillaceae</taxon>
        <taxon>Lacticaseibacillus</taxon>
    </lineage>
</organism>
<comment type="cofactor">
    <cofactor evidence="4">
        <name>Mg(2+)</name>
        <dbReference type="ChEBI" id="CHEBI:18420"/>
    </cofactor>
    <text evidence="4">Binds 2 magnesium ions per subunit.</text>
</comment>
<accession>A0A0R1EVK9</accession>
<dbReference type="Pfam" id="PF00702">
    <property type="entry name" value="Hydrolase"/>
    <property type="match status" value="1"/>
</dbReference>
<feature type="binding site" evidence="4">
    <location>
        <position position="173"/>
    </location>
    <ligand>
        <name>Mg(2+)</name>
        <dbReference type="ChEBI" id="CHEBI:18420"/>
    </ligand>
</feature>
<dbReference type="Gene3D" id="3.40.50.1000">
    <property type="entry name" value="HAD superfamily/HAD-like"/>
    <property type="match status" value="1"/>
</dbReference>
<sequence length="222" mass="24458">MAMLKGFIFDLDGVLTDTAKYHLTAWHELAEQLGIHLPPEADAALRGRARMDSLELILQYGHQEQNYDEAQKVALAEEKNRRYRALVASITSADILPGIPLLLEKAKQHRLKMAIASASKNAPMILQRLGLASQFDAIVDPSSLHHGKPDPEIYMKAQQLLQLQAAEVISFEDAPIGIAAIKAAGQFSVGIGDAEKLAAADYRVSTTEQLDYDRIVAAFERR</sequence>
<dbReference type="InterPro" id="IPR023198">
    <property type="entry name" value="PGP-like_dom2"/>
</dbReference>
<feature type="binding site" evidence="4">
    <location>
        <position position="10"/>
    </location>
    <ligand>
        <name>Mg(2+)</name>
        <dbReference type="ChEBI" id="CHEBI:18420"/>
    </ligand>
</feature>
<dbReference type="PANTHER" id="PTHR43481:SF4">
    <property type="entry name" value="GLYCEROL-1-PHOSPHATE PHOSPHOHYDROLASE 1-RELATED"/>
    <property type="match status" value="1"/>
</dbReference>
<feature type="active site" description="Proton donor/acceptor" evidence="2">
    <location>
        <position position="10"/>
    </location>
</feature>
<feature type="binding site" evidence="3">
    <location>
        <position position="79"/>
    </location>
    <ligand>
        <name>substrate</name>
    </ligand>
</feature>
<dbReference type="InterPro" id="IPR010976">
    <property type="entry name" value="B-phosphoglucomutase_hydrolase"/>
</dbReference>
<reference evidence="6 7" key="1">
    <citation type="journal article" date="2015" name="Genome Announc.">
        <title>Expanding the biotechnology potential of lactobacilli through comparative genomics of 213 strains and associated genera.</title>
        <authorList>
            <person name="Sun Z."/>
            <person name="Harris H.M."/>
            <person name="McCann A."/>
            <person name="Guo C."/>
            <person name="Argimon S."/>
            <person name="Zhang W."/>
            <person name="Yang X."/>
            <person name="Jeffery I.B."/>
            <person name="Cooney J.C."/>
            <person name="Kagawa T.F."/>
            <person name="Liu W."/>
            <person name="Song Y."/>
            <person name="Salvetti E."/>
            <person name="Wrobel A."/>
            <person name="Rasinkangas P."/>
            <person name="Parkhill J."/>
            <person name="Rea M.C."/>
            <person name="O'Sullivan O."/>
            <person name="Ritari J."/>
            <person name="Douillard F.P."/>
            <person name="Paul Ross R."/>
            <person name="Yang R."/>
            <person name="Briner A.E."/>
            <person name="Felis G.E."/>
            <person name="de Vos W.M."/>
            <person name="Barrangou R."/>
            <person name="Klaenhammer T.R."/>
            <person name="Caufield P.W."/>
            <person name="Cui Y."/>
            <person name="Zhang H."/>
            <person name="O'Toole P.W."/>
        </authorList>
    </citation>
    <scope>NUCLEOTIDE SEQUENCE [LARGE SCALE GENOMIC DNA]</scope>
    <source>
        <strain evidence="6 7">DSM 20178</strain>
    </source>
</reference>
<evidence type="ECO:0000256" key="1">
    <source>
        <dbReference type="ARBA" id="ARBA00006171"/>
    </source>
</evidence>
<comment type="caution">
    <text evidence="6">The sequence shown here is derived from an EMBL/GenBank/DDBJ whole genome shotgun (WGS) entry which is preliminary data.</text>
</comment>
<feature type="binding site" evidence="3">
    <location>
        <position position="26"/>
    </location>
    <ligand>
        <name>substrate</name>
    </ligand>
</feature>
<dbReference type="GO" id="GO:0050308">
    <property type="term" value="F:sugar-phosphatase activity"/>
    <property type="evidence" value="ECO:0007669"/>
    <property type="project" value="TreeGrafter"/>
</dbReference>
<dbReference type="GO" id="GO:0005975">
    <property type="term" value="P:carbohydrate metabolic process"/>
    <property type="evidence" value="ECO:0007669"/>
    <property type="project" value="InterPro"/>
</dbReference>
<evidence type="ECO:0000256" key="3">
    <source>
        <dbReference type="PIRSR" id="PIRSR610972-2"/>
    </source>
</evidence>
<dbReference type="SFLD" id="SFLDG01129">
    <property type="entry name" value="C1.5:_HAD__Beta-PGM__Phosphata"/>
    <property type="match status" value="1"/>
</dbReference>
<dbReference type="SUPFAM" id="SSF56784">
    <property type="entry name" value="HAD-like"/>
    <property type="match status" value="1"/>
</dbReference>
<dbReference type="eggNOG" id="COG0637">
    <property type="taxonomic scope" value="Bacteria"/>
</dbReference>
<evidence type="ECO:0000313" key="6">
    <source>
        <dbReference type="EMBL" id="KRK12942.1"/>
    </source>
</evidence>
<feature type="site" description="Important for catalytic activity and assists the phosphoryl transfer reaction to Asp8 by balancing charge and orienting the reacting groups" evidence="5">
    <location>
        <position position="148"/>
    </location>
</feature>
<feature type="site" description="Important for catalytic activity and assists the phosphoryl transfer reaction to Asp8 by balancing charge and orienting the reacting groups" evidence="5">
    <location>
        <position position="117"/>
    </location>
</feature>
<gene>
    <name evidence="6" type="ORF">FD51_GL002095</name>
</gene>
<proteinExistence type="inferred from homology"/>
<feature type="binding site" evidence="3">
    <location>
        <begin position="117"/>
        <end position="121"/>
    </location>
    <ligand>
        <name>substrate</name>
    </ligand>
</feature>
<dbReference type="PATRIC" id="fig|1423816.3.peg.2172"/>
<protein>
    <submittedName>
        <fullName evidence="6">Beta-phosphoglucomutase</fullName>
    </submittedName>
</protein>
<evidence type="ECO:0000256" key="4">
    <source>
        <dbReference type="PIRSR" id="PIRSR610972-3"/>
    </source>
</evidence>
<dbReference type="Gene3D" id="1.10.150.240">
    <property type="entry name" value="Putative phosphatase, domain 2"/>
    <property type="match status" value="1"/>
</dbReference>
<dbReference type="InterPro" id="IPR023214">
    <property type="entry name" value="HAD_sf"/>
</dbReference>
<feature type="binding site" evidence="3">
    <location>
        <begin position="45"/>
        <end position="50"/>
    </location>
    <ligand>
        <name>substrate</name>
    </ligand>
</feature>
<feature type="binding site" evidence="3">
    <location>
        <begin position="10"/>
        <end position="12"/>
    </location>
    <ligand>
        <name>substrate</name>
    </ligand>
</feature>
<dbReference type="GO" id="GO:0000287">
    <property type="term" value="F:magnesium ion binding"/>
    <property type="evidence" value="ECO:0007669"/>
    <property type="project" value="InterPro"/>
</dbReference>
<dbReference type="InterPro" id="IPR036412">
    <property type="entry name" value="HAD-like_sf"/>
</dbReference>
<feature type="active site" description="Proton donor/acceptor" evidence="2">
    <location>
        <position position="12"/>
    </location>
</feature>
<dbReference type="InterPro" id="IPR010972">
    <property type="entry name" value="Beta-PGM"/>
</dbReference>
<dbReference type="NCBIfam" id="TIGR01990">
    <property type="entry name" value="bPGM"/>
    <property type="match status" value="1"/>
</dbReference>
<evidence type="ECO:0000256" key="5">
    <source>
        <dbReference type="PIRSR" id="PIRSR610972-4"/>
    </source>
</evidence>
<feature type="binding site" evidence="3">
    <location>
        <position position="148"/>
    </location>
    <ligand>
        <name>substrate</name>
    </ligand>
</feature>
<dbReference type="NCBIfam" id="TIGR02009">
    <property type="entry name" value="PGMB-YQAB-SF"/>
    <property type="match status" value="1"/>
</dbReference>
<feature type="binding site" evidence="4">
    <location>
        <position position="12"/>
    </location>
    <ligand>
        <name>Mg(2+)</name>
        <dbReference type="ChEBI" id="CHEBI:18420"/>
    </ligand>
</feature>
<dbReference type="Proteomes" id="UP000051984">
    <property type="component" value="Unassembled WGS sequence"/>
</dbReference>
<dbReference type="InterPro" id="IPR006439">
    <property type="entry name" value="HAD-SF_hydro_IA"/>
</dbReference>
<dbReference type="InterPro" id="IPR051806">
    <property type="entry name" value="HAD-like_SPP"/>
</dbReference>
<keyword evidence="4" id="KW-0460">Magnesium</keyword>
<dbReference type="CDD" id="cd02598">
    <property type="entry name" value="HAD_BPGM"/>
    <property type="match status" value="1"/>
</dbReference>
<dbReference type="SFLD" id="SFLDG01135">
    <property type="entry name" value="C1.5.6:_HAD__Beta-PGM__Phospha"/>
    <property type="match status" value="1"/>
</dbReference>
<keyword evidence="4" id="KW-0479">Metal-binding</keyword>
<feature type="binding site" evidence="3">
    <location>
        <position position="53"/>
    </location>
    <ligand>
        <name>substrate</name>
    </ligand>
</feature>
<dbReference type="EMBL" id="AZCT01000003">
    <property type="protein sequence ID" value="KRK12942.1"/>
    <property type="molecule type" value="Genomic_DNA"/>
</dbReference>
<dbReference type="GO" id="GO:0008801">
    <property type="term" value="F:beta-phosphoglucomutase activity"/>
    <property type="evidence" value="ECO:0007669"/>
    <property type="project" value="InterPro"/>
</dbReference>
<dbReference type="NCBIfam" id="TIGR01509">
    <property type="entry name" value="HAD-SF-IA-v3"/>
    <property type="match status" value="1"/>
</dbReference>
<dbReference type="AlphaFoldDB" id="A0A0R1EVK9"/>
<feature type="binding site" evidence="4">
    <location>
        <position position="172"/>
    </location>
    <ligand>
        <name>Mg(2+)</name>
        <dbReference type="ChEBI" id="CHEBI:18420"/>
    </ligand>
</feature>
<comment type="similarity">
    <text evidence="1">Belongs to the HAD-like hydrolase superfamily. CbbY/CbbZ/Gph/YieH family.</text>
</comment>
<evidence type="ECO:0000313" key="7">
    <source>
        <dbReference type="Proteomes" id="UP000051984"/>
    </source>
</evidence>
<evidence type="ECO:0000256" key="2">
    <source>
        <dbReference type="PIRSR" id="PIRSR610972-1"/>
    </source>
</evidence>